<sequence length="125" mass="13693">MKPVPLMKKSDMSALEVSKSLQTHSPSPKVKPWLISPLVSFPETSVAVAPSHPSTRSRTTLVVESHPQQPQWRGEFSHSERSSRSGWLLGSPASGPVCLEQRTHDRVARLLTYQSDQAADSGNGH</sequence>
<feature type="region of interest" description="Disordered" evidence="1">
    <location>
        <begin position="48"/>
        <end position="96"/>
    </location>
</feature>
<organism evidence="2 3">
    <name type="scientific">Pelobates cultripes</name>
    <name type="common">Western spadefoot toad</name>
    <dbReference type="NCBI Taxonomy" id="61616"/>
    <lineage>
        <taxon>Eukaryota</taxon>
        <taxon>Metazoa</taxon>
        <taxon>Chordata</taxon>
        <taxon>Craniata</taxon>
        <taxon>Vertebrata</taxon>
        <taxon>Euteleostomi</taxon>
        <taxon>Amphibia</taxon>
        <taxon>Batrachia</taxon>
        <taxon>Anura</taxon>
        <taxon>Pelobatoidea</taxon>
        <taxon>Pelobatidae</taxon>
        <taxon>Pelobates</taxon>
    </lineage>
</organism>
<gene>
    <name evidence="2" type="ORF">PECUL_23A021825</name>
</gene>
<evidence type="ECO:0000313" key="3">
    <source>
        <dbReference type="Proteomes" id="UP001295444"/>
    </source>
</evidence>
<dbReference type="EMBL" id="OW240920">
    <property type="protein sequence ID" value="CAH2315104.1"/>
    <property type="molecule type" value="Genomic_DNA"/>
</dbReference>
<feature type="region of interest" description="Disordered" evidence="1">
    <location>
        <begin position="1"/>
        <end position="29"/>
    </location>
</feature>
<dbReference type="AlphaFoldDB" id="A0AAD1T4T3"/>
<feature type="non-terminal residue" evidence="2">
    <location>
        <position position="125"/>
    </location>
</feature>
<protein>
    <submittedName>
        <fullName evidence="2">Uncharacterized protein</fullName>
    </submittedName>
</protein>
<keyword evidence="3" id="KW-1185">Reference proteome</keyword>
<reference evidence="2" key="1">
    <citation type="submission" date="2022-03" db="EMBL/GenBank/DDBJ databases">
        <authorList>
            <person name="Alioto T."/>
            <person name="Alioto T."/>
            <person name="Gomez Garrido J."/>
        </authorList>
    </citation>
    <scope>NUCLEOTIDE SEQUENCE</scope>
</reference>
<accession>A0AAD1T4T3</accession>
<name>A0AAD1T4T3_PELCU</name>
<evidence type="ECO:0000313" key="2">
    <source>
        <dbReference type="EMBL" id="CAH2315104.1"/>
    </source>
</evidence>
<proteinExistence type="predicted"/>
<dbReference type="Proteomes" id="UP001295444">
    <property type="component" value="Chromosome 09"/>
</dbReference>
<evidence type="ECO:0000256" key="1">
    <source>
        <dbReference type="SAM" id="MobiDB-lite"/>
    </source>
</evidence>
<feature type="compositionally biased region" description="Polar residues" evidence="1">
    <location>
        <begin position="52"/>
        <end position="71"/>
    </location>
</feature>